<keyword evidence="3" id="KW-1185">Reference proteome</keyword>
<protein>
    <recommendedName>
        <fullName evidence="4">YhhN-like protein</fullName>
    </recommendedName>
</protein>
<keyword evidence="1" id="KW-1133">Transmembrane helix</keyword>
<evidence type="ECO:0000313" key="3">
    <source>
        <dbReference type="Proteomes" id="UP000294689"/>
    </source>
</evidence>
<evidence type="ECO:0000313" key="2">
    <source>
        <dbReference type="EMBL" id="TDU40561.1"/>
    </source>
</evidence>
<dbReference type="Proteomes" id="UP000294689">
    <property type="component" value="Unassembled WGS sequence"/>
</dbReference>
<accession>A0A4R7Q229</accession>
<feature type="transmembrane region" description="Helical" evidence="1">
    <location>
        <begin position="35"/>
        <end position="53"/>
    </location>
</feature>
<keyword evidence="1" id="KW-0472">Membrane</keyword>
<dbReference type="EMBL" id="SOBW01000008">
    <property type="protein sequence ID" value="TDU40561.1"/>
    <property type="molecule type" value="Genomic_DNA"/>
</dbReference>
<feature type="transmembrane region" description="Helical" evidence="1">
    <location>
        <begin position="178"/>
        <end position="203"/>
    </location>
</feature>
<feature type="transmembrane region" description="Helical" evidence="1">
    <location>
        <begin position="7"/>
        <end position="29"/>
    </location>
</feature>
<feature type="transmembrane region" description="Helical" evidence="1">
    <location>
        <begin position="60"/>
        <end position="78"/>
    </location>
</feature>
<feature type="transmembrane region" description="Helical" evidence="1">
    <location>
        <begin position="147"/>
        <end position="166"/>
    </location>
</feature>
<organism evidence="2 3">
    <name type="scientific">Gelidibacter sediminis</name>
    <dbReference type="NCBI Taxonomy" id="1608710"/>
    <lineage>
        <taxon>Bacteria</taxon>
        <taxon>Pseudomonadati</taxon>
        <taxon>Bacteroidota</taxon>
        <taxon>Flavobacteriia</taxon>
        <taxon>Flavobacteriales</taxon>
        <taxon>Flavobacteriaceae</taxon>
        <taxon>Gelidibacter</taxon>
    </lineage>
</organism>
<feature type="transmembrane region" description="Helical" evidence="1">
    <location>
        <begin position="90"/>
        <end position="107"/>
    </location>
</feature>
<evidence type="ECO:0000256" key="1">
    <source>
        <dbReference type="SAM" id="Phobius"/>
    </source>
</evidence>
<comment type="caution">
    <text evidence="2">The sequence shown here is derived from an EMBL/GenBank/DDBJ whole genome shotgun (WGS) entry which is preliminary data.</text>
</comment>
<dbReference type="RefSeq" id="WP_133758564.1">
    <property type="nucleotide sequence ID" value="NZ_SOBW01000008.1"/>
</dbReference>
<reference evidence="2 3" key="1">
    <citation type="submission" date="2019-03" db="EMBL/GenBank/DDBJ databases">
        <title>Genomic Encyclopedia of Archaeal and Bacterial Type Strains, Phase II (KMG-II): from individual species to whole genera.</title>
        <authorList>
            <person name="Goeker M."/>
        </authorList>
    </citation>
    <scope>NUCLEOTIDE SEQUENCE [LARGE SCALE GENOMIC DNA]</scope>
    <source>
        <strain evidence="2 3">DSM 28135</strain>
    </source>
</reference>
<gene>
    <name evidence="2" type="ORF">BXY82_2613</name>
</gene>
<dbReference type="AlphaFoldDB" id="A0A4R7Q229"/>
<proteinExistence type="predicted"/>
<name>A0A4R7Q229_9FLAO</name>
<sequence>MERWHALFSNWAIITLLTIIVICNFLAYFYNVLPLSNAIALLLIPALLTLYFYRQRFMANVFFSIFLLYFLGIIFQVFDNFALSTKLSESFLLGTYLMMIFVLLGSLKHIKFEGVVSWYLIIVLLVNAYLMYAMFSNVQDNFMDSVILTLAVCKGIALLIMGFVAFAVNLSQETSQSILFLSIVCCFVFADVLSFTTTVYVQFWLFESFHNILQGLGLFMLCIYVFNHQQLSKDEFLKERRKSLNNSNHLTIQS</sequence>
<evidence type="ECO:0008006" key="4">
    <source>
        <dbReference type="Google" id="ProtNLM"/>
    </source>
</evidence>
<feature type="transmembrane region" description="Helical" evidence="1">
    <location>
        <begin position="209"/>
        <end position="226"/>
    </location>
</feature>
<keyword evidence="1" id="KW-0812">Transmembrane</keyword>
<feature type="transmembrane region" description="Helical" evidence="1">
    <location>
        <begin position="116"/>
        <end position="135"/>
    </location>
</feature>
<dbReference type="OrthoDB" id="1437664at2"/>